<dbReference type="Proteomes" id="UP000009149">
    <property type="component" value="Chromosome"/>
</dbReference>
<dbReference type="HOGENOM" id="CLU_020413_1_0_0"/>
<protein>
    <submittedName>
        <fullName evidence="2">N-methylhydantoinase B/acetone carboxylase, alpha subunit</fullName>
    </submittedName>
</protein>
<evidence type="ECO:0000313" key="2">
    <source>
        <dbReference type="EMBL" id="ACD82651.1"/>
    </source>
</evidence>
<dbReference type="STRING" id="481448.Minf_0593"/>
<dbReference type="Pfam" id="PF02538">
    <property type="entry name" value="Hydantoinase_B"/>
    <property type="match status" value="1"/>
</dbReference>
<sequence length="602" mass="65717">MKEEACFIRWEAEEGAGFLEEEKIKEKRWVPEDKDKHASGRKLSWKRTLWLRMIFSLRGGLNSSLESFLMGKVMDPIELEIFKSLFVYVAEEMGIALRRTAFSPNIKERKDYSCALYNSEGLLVAQGDHMPVHLGSMPMAVRRVVRSIPMKRGDIVILNDPFEGGTHLPDITMISGVFVENADESPFFYVASRAHHSDVGGIAPGSMTLTREIYQEGLRIPAVKLVEEGKWNKDLLSLILANVRTPSEREGDLTAQLAANRVGEKRLLEMVAKYGKEKITLAMRELIGYTARIVEKRIEQIPEGTYKAIDYLDDDGISTDPIPIQVAIQKKGSSLLIDFSGSSPQVEGNVNAVFSITLSAVAYVLRALLPEEVPANAGILSAVQVIAPSGSVVNAVYPASVAGGNVETSQRVVDVLLKALHQAIPDAIPAASSGTMNNLSFGGINLETGEPFSYYETIGGGMGGGPLGEGDSAVHTHMTNSLNTPIEAMEYNLPIRVRRYAVREGSGGKGEKRGGDGIIREIEFLQPMTVSLLSDRRKFPPYGLLEGEEGKRGENILIGKEGEVALPSKKMFTVQKGDILRISTPGGGGWGKAKQDPCCRPV</sequence>
<dbReference type="GO" id="GO:0017168">
    <property type="term" value="F:5-oxoprolinase (ATP-hydrolyzing) activity"/>
    <property type="evidence" value="ECO:0007669"/>
    <property type="project" value="TreeGrafter"/>
</dbReference>
<dbReference type="InterPro" id="IPR045079">
    <property type="entry name" value="Oxoprolinase-like"/>
</dbReference>
<dbReference type="PANTHER" id="PTHR11365">
    <property type="entry name" value="5-OXOPROLINASE RELATED"/>
    <property type="match status" value="1"/>
</dbReference>
<dbReference type="KEGG" id="min:Minf_0593"/>
<name>B3DZZ0_METI4</name>
<dbReference type="PANTHER" id="PTHR11365:SF23">
    <property type="entry name" value="HYPOTHETICAL 5-OXOPROLINASE (EUROFUNG)-RELATED"/>
    <property type="match status" value="1"/>
</dbReference>
<proteinExistence type="predicted"/>
<dbReference type="AlphaFoldDB" id="B3DZZ0"/>
<evidence type="ECO:0000313" key="3">
    <source>
        <dbReference type="Proteomes" id="UP000009149"/>
    </source>
</evidence>
<dbReference type="GO" id="GO:0006749">
    <property type="term" value="P:glutathione metabolic process"/>
    <property type="evidence" value="ECO:0007669"/>
    <property type="project" value="TreeGrafter"/>
</dbReference>
<accession>B3DZZ0</accession>
<dbReference type="EMBL" id="CP000975">
    <property type="protein sequence ID" value="ACD82651.1"/>
    <property type="molecule type" value="Genomic_DNA"/>
</dbReference>
<dbReference type="GO" id="GO:0005829">
    <property type="term" value="C:cytosol"/>
    <property type="evidence" value="ECO:0007669"/>
    <property type="project" value="TreeGrafter"/>
</dbReference>
<evidence type="ECO:0000259" key="1">
    <source>
        <dbReference type="Pfam" id="PF02538"/>
    </source>
</evidence>
<dbReference type="InterPro" id="IPR003692">
    <property type="entry name" value="Hydantoinase_B"/>
</dbReference>
<feature type="domain" description="Hydantoinase B/oxoprolinase" evidence="1">
    <location>
        <begin position="75"/>
        <end position="592"/>
    </location>
</feature>
<reference evidence="2 3" key="1">
    <citation type="journal article" date="2008" name="Biol. Direct">
        <title>Complete genome sequence of the extremely acidophilic methanotroph isolate V4, Methylacidiphilum infernorum, a representative of the bacterial phylum Verrucomicrobia.</title>
        <authorList>
            <person name="Hou S."/>
            <person name="Makarova K.S."/>
            <person name="Saw J.H."/>
            <person name="Senin P."/>
            <person name="Ly B.V."/>
            <person name="Zhou Z."/>
            <person name="Ren Y."/>
            <person name="Wang J."/>
            <person name="Galperin M.Y."/>
            <person name="Omelchenko M.V."/>
            <person name="Wolf Y.I."/>
            <person name="Yutin N."/>
            <person name="Koonin E.V."/>
            <person name="Stott M.B."/>
            <person name="Mountain B.W."/>
            <person name="Crowe M.A."/>
            <person name="Smirnova A.V."/>
            <person name="Dunfield P.F."/>
            <person name="Feng L."/>
            <person name="Wang L."/>
            <person name="Alam M."/>
        </authorList>
    </citation>
    <scope>NUCLEOTIDE SEQUENCE [LARGE SCALE GENOMIC DNA]</scope>
    <source>
        <strain evidence="3">Isolate V4</strain>
    </source>
</reference>
<dbReference type="eggNOG" id="COG0146">
    <property type="taxonomic scope" value="Bacteria"/>
</dbReference>
<gene>
    <name evidence="2" type="primary">hyuB</name>
    <name evidence="2" type="ordered locus">Minf_0593</name>
</gene>
<organism evidence="2 3">
    <name type="scientific">Methylacidiphilum infernorum (isolate V4)</name>
    <name type="common">Methylokorus infernorum (strain V4)</name>
    <dbReference type="NCBI Taxonomy" id="481448"/>
    <lineage>
        <taxon>Bacteria</taxon>
        <taxon>Pseudomonadati</taxon>
        <taxon>Verrucomicrobiota</taxon>
        <taxon>Methylacidiphilae</taxon>
        <taxon>Methylacidiphilales</taxon>
        <taxon>Methylacidiphilaceae</taxon>
        <taxon>Methylacidiphilum (ex Ratnadevi et al. 2023)</taxon>
    </lineage>
</organism>